<comment type="caution">
    <text evidence="2">The sequence shown here is derived from an EMBL/GenBank/DDBJ whole genome shotgun (WGS) entry which is preliminary data.</text>
</comment>
<accession>A0A9Q5I5F9</accession>
<evidence type="ECO:0008006" key="4">
    <source>
        <dbReference type="Google" id="ProtNLM"/>
    </source>
</evidence>
<name>A0A9Q5I5F9_SANBA</name>
<reference evidence="2" key="1">
    <citation type="submission" date="2016-06" db="EMBL/GenBank/DDBJ databases">
        <title>Draft Genome sequence of the fungus Inonotus baumii.</title>
        <authorList>
            <person name="Zhu H."/>
            <person name="Lin W."/>
        </authorList>
    </citation>
    <scope>NUCLEOTIDE SEQUENCE</scope>
    <source>
        <strain evidence="2">821</strain>
    </source>
</reference>
<organism evidence="2 3">
    <name type="scientific">Sanghuangporus baumii</name>
    <name type="common">Phellinus baumii</name>
    <dbReference type="NCBI Taxonomy" id="108892"/>
    <lineage>
        <taxon>Eukaryota</taxon>
        <taxon>Fungi</taxon>
        <taxon>Dikarya</taxon>
        <taxon>Basidiomycota</taxon>
        <taxon>Agaricomycotina</taxon>
        <taxon>Agaricomycetes</taxon>
        <taxon>Hymenochaetales</taxon>
        <taxon>Hymenochaetaceae</taxon>
        <taxon>Sanghuangporus</taxon>
    </lineage>
</organism>
<dbReference type="EMBL" id="LNZH02000060">
    <property type="protein sequence ID" value="OCB91829.1"/>
    <property type="molecule type" value="Genomic_DNA"/>
</dbReference>
<evidence type="ECO:0000313" key="3">
    <source>
        <dbReference type="Proteomes" id="UP000757232"/>
    </source>
</evidence>
<sequence length="307" mass="33520">MPRQDIDPLADTQPPRYSYESDDEDELDVINPSSDSSADASSVEVRFLPPAEGENDKEKEGTLIIASGGIGVAWARGASLGEQVGQVNVNKRAIGLIFRPAWARTNGTIIISEAFTRLPVIAMNPYARAVLDRWNPSKVVLLDAYSTATYISPEPIPHHAAPLRYLSTERKVFPNSSPLSFFAPPNLIQSTTAAFLNLLALPSSQKASSGLALLVPSRRAPLPSPKIIPPDEDESTSATLSVLSSIEDSEDWDPALLRQTHHAALEAASIHDRAGEWTDPIADRREKKSAKPYGRRRLTETEEGMYI</sequence>
<feature type="compositionally biased region" description="Basic residues" evidence="1">
    <location>
        <begin position="287"/>
        <end position="296"/>
    </location>
</feature>
<dbReference type="Proteomes" id="UP000757232">
    <property type="component" value="Unassembled WGS sequence"/>
</dbReference>
<dbReference type="OrthoDB" id="2546621at2759"/>
<evidence type="ECO:0000256" key="1">
    <source>
        <dbReference type="SAM" id="MobiDB-lite"/>
    </source>
</evidence>
<gene>
    <name evidence="2" type="ORF">A7U60_g900</name>
</gene>
<evidence type="ECO:0000313" key="2">
    <source>
        <dbReference type="EMBL" id="OCB91829.1"/>
    </source>
</evidence>
<feature type="compositionally biased region" description="Basic and acidic residues" evidence="1">
    <location>
        <begin position="276"/>
        <end position="286"/>
    </location>
</feature>
<feature type="region of interest" description="Disordered" evidence="1">
    <location>
        <begin position="276"/>
        <end position="307"/>
    </location>
</feature>
<keyword evidence="3" id="KW-1185">Reference proteome</keyword>
<feature type="compositionally biased region" description="Low complexity" evidence="1">
    <location>
        <begin position="33"/>
        <end position="42"/>
    </location>
</feature>
<protein>
    <recommendedName>
        <fullName evidence="4">Proteasome assembly chaperone 1</fullName>
    </recommendedName>
</protein>
<feature type="region of interest" description="Disordered" evidence="1">
    <location>
        <begin position="1"/>
        <end position="58"/>
    </location>
</feature>
<dbReference type="AlphaFoldDB" id="A0A9Q5I5F9"/>
<proteinExistence type="predicted"/>